<dbReference type="GeneID" id="3565646"/>
<dbReference type="PaxDb" id="6239-K10H10.10a"/>
<dbReference type="KEGG" id="cel:CELE_K10H10.10"/>
<dbReference type="HOGENOM" id="CLU_897849_0_0_1"/>
<dbReference type="FunCoup" id="Q7YWX5">
    <property type="interactions" value="1522"/>
</dbReference>
<keyword evidence="3" id="KW-1185">Reference proteome</keyword>
<reference evidence="2 3" key="1">
    <citation type="journal article" date="1998" name="Science">
        <title>Genome sequence of the nematode C. elegans: a platform for investigating biology.</title>
        <authorList>
            <consortium name="The C. elegans sequencing consortium"/>
            <person name="Sulson J.E."/>
            <person name="Waterston R."/>
        </authorList>
    </citation>
    <scope>NUCLEOTIDE SEQUENCE [LARGE SCALE GENOMIC DNA]</scope>
    <source>
        <strain evidence="2 3">Bristol N2</strain>
    </source>
</reference>
<dbReference type="SMR" id="Q7YWX5"/>
<proteinExistence type="predicted"/>
<dbReference type="Bgee" id="WBGene00010765">
    <property type="expression patterns" value="Expressed in pharyngeal muscle cell (C elegans) and 2 other cell types or tissues"/>
</dbReference>
<feature type="signal peptide" evidence="1">
    <location>
        <begin position="1"/>
        <end position="23"/>
    </location>
</feature>
<dbReference type="WormBase" id="K10H10.10a">
    <property type="protein sequence ID" value="CE34932"/>
    <property type="gene ID" value="WBGene00010765"/>
</dbReference>
<dbReference type="InParanoid" id="Q7YWX5"/>
<evidence type="ECO:0000313" key="4">
    <source>
        <dbReference type="WormBase" id="K10H10.10a"/>
    </source>
</evidence>
<dbReference type="AlphaFoldDB" id="Q7YWX5"/>
<keyword evidence="1" id="KW-0732">Signal</keyword>
<dbReference type="OMA" id="ACIDVYK"/>
<dbReference type="OrthoDB" id="5788555at2759"/>
<dbReference type="ExpressionAtlas" id="Q7YWX5">
    <property type="expression patterns" value="baseline and differential"/>
</dbReference>
<dbReference type="RefSeq" id="NP_001022249.1">
    <property type="nucleotide sequence ID" value="NM_001027078.3"/>
</dbReference>
<name>Q7YWX5_CAEEL</name>
<gene>
    <name evidence="2" type="ORF">CELE_K10H10.10</name>
    <name evidence="2 4" type="ORF">K10H10.10</name>
</gene>
<dbReference type="EMBL" id="BX284602">
    <property type="protein sequence ID" value="CAE17881.1"/>
    <property type="molecule type" value="Genomic_DNA"/>
</dbReference>
<evidence type="ECO:0000313" key="3">
    <source>
        <dbReference type="Proteomes" id="UP000001940"/>
    </source>
</evidence>
<dbReference type="eggNOG" id="ENOG502RT9V">
    <property type="taxonomic scope" value="Eukaryota"/>
</dbReference>
<dbReference type="UCSC" id="K10H10.10">
    <property type="organism name" value="c. elegans"/>
</dbReference>
<feature type="chain" id="PRO_5004294973" evidence="1">
    <location>
        <begin position="24"/>
        <end position="321"/>
    </location>
</feature>
<evidence type="ECO:0000256" key="1">
    <source>
        <dbReference type="SAM" id="SignalP"/>
    </source>
</evidence>
<dbReference type="AGR" id="WB:WBGene00010765"/>
<accession>Q7YWX5</accession>
<sequence>MILSFNFILRITITTNLFLLVISNSKTKLPSSKNNRIIEAIANFCTSFNGYDSGFCGDYAKLRKERASSNATVTSPEDILNKTASAEKPGPVIPGPGEILFKEGNETTLLNPKDMTEPDEEIDGLTQQQIQDELRKIIQEELAKKTIQKTSPDDPACSNLRDEYDEVCFSTPPLAAFQETREFCLAFVKNCQNSLLTNVFTNVKNFKIDFSIYCKKHRERFRYVCPDPLRFQSFAENAVDFCVRYQERCPNEPLPAEPIQFHRKDEGHIYTREIEFWCTRTKRTAYNYCTEPDLLRVYKYAMFCGMYKYACIDVYKRVIYG</sequence>
<dbReference type="CTD" id="3565646"/>
<protein>
    <submittedName>
        <fullName evidence="2">DUF19 domain-containing protein</fullName>
    </submittedName>
</protein>
<dbReference type="Proteomes" id="UP000001940">
    <property type="component" value="Chromosome II"/>
</dbReference>
<evidence type="ECO:0000313" key="2">
    <source>
        <dbReference type="EMBL" id="CAE17881.1"/>
    </source>
</evidence>
<organism evidence="2 3">
    <name type="scientific">Caenorhabditis elegans</name>
    <dbReference type="NCBI Taxonomy" id="6239"/>
    <lineage>
        <taxon>Eukaryota</taxon>
        <taxon>Metazoa</taxon>
        <taxon>Ecdysozoa</taxon>
        <taxon>Nematoda</taxon>
        <taxon>Chromadorea</taxon>
        <taxon>Rhabditida</taxon>
        <taxon>Rhabditina</taxon>
        <taxon>Rhabditomorpha</taxon>
        <taxon>Rhabditoidea</taxon>
        <taxon>Rhabditidae</taxon>
        <taxon>Peloderinae</taxon>
        <taxon>Caenorhabditis</taxon>
    </lineage>
</organism>